<protein>
    <submittedName>
        <fullName evidence="2">Uncharacterized protein</fullName>
    </submittedName>
</protein>
<evidence type="ECO:0000256" key="1">
    <source>
        <dbReference type="SAM" id="MobiDB-lite"/>
    </source>
</evidence>
<proteinExistence type="predicted"/>
<name>A0A9Q0EGI3_9TELE</name>
<dbReference type="InterPro" id="IPR008164">
    <property type="entry name" value="XGLTT_rpt"/>
</dbReference>
<dbReference type="Pfam" id="PF01744">
    <property type="entry name" value="GLTT"/>
    <property type="match status" value="1"/>
</dbReference>
<feature type="region of interest" description="Disordered" evidence="1">
    <location>
        <begin position="14"/>
        <end position="172"/>
    </location>
</feature>
<dbReference type="EMBL" id="JANIIK010000042">
    <property type="protein sequence ID" value="KAJ3606915.1"/>
    <property type="molecule type" value="Genomic_DNA"/>
</dbReference>
<accession>A0A9Q0EGI3</accession>
<feature type="compositionally biased region" description="Polar residues" evidence="1">
    <location>
        <begin position="120"/>
        <end position="133"/>
    </location>
</feature>
<sequence>MGELWENFSCLSQEVSQEVSPEEARSLPRYCPALKRQAAPDPRRPARHPKPRLQAPDLRLQASDPRLQAPDLRLQASDPRLQAPDLASPGLPSAGLASPGLPSTGLASPGLTSVGLAFPSLTSAGSAQTSVSSRAGFLRSPPGGEEPDGAVGEGGGRHGDEDEDMESSPQTVTVDFCRQMADKCTTDELPRKDFCQ</sequence>
<reference evidence="2" key="1">
    <citation type="submission" date="2022-07" db="EMBL/GenBank/DDBJ databases">
        <title>Chromosome-level genome of Muraenolepis orangiensis.</title>
        <authorList>
            <person name="Kim J."/>
        </authorList>
    </citation>
    <scope>NUCLEOTIDE SEQUENCE</scope>
    <source>
        <strain evidence="2">KU_S4_2022</strain>
        <tissue evidence="2">Muscle</tissue>
    </source>
</reference>
<evidence type="ECO:0000313" key="3">
    <source>
        <dbReference type="Proteomes" id="UP001148018"/>
    </source>
</evidence>
<comment type="caution">
    <text evidence="2">The sequence shown here is derived from an EMBL/GenBank/DDBJ whole genome shotgun (WGS) entry which is preliminary data.</text>
</comment>
<dbReference type="OrthoDB" id="6365358at2759"/>
<organism evidence="2 3">
    <name type="scientific">Muraenolepis orangiensis</name>
    <name type="common">Patagonian moray cod</name>
    <dbReference type="NCBI Taxonomy" id="630683"/>
    <lineage>
        <taxon>Eukaryota</taxon>
        <taxon>Metazoa</taxon>
        <taxon>Chordata</taxon>
        <taxon>Craniata</taxon>
        <taxon>Vertebrata</taxon>
        <taxon>Euteleostomi</taxon>
        <taxon>Actinopterygii</taxon>
        <taxon>Neopterygii</taxon>
        <taxon>Teleostei</taxon>
        <taxon>Neoteleostei</taxon>
        <taxon>Acanthomorphata</taxon>
        <taxon>Zeiogadaria</taxon>
        <taxon>Gadariae</taxon>
        <taxon>Gadiformes</taxon>
        <taxon>Muraenolepidoidei</taxon>
        <taxon>Muraenolepididae</taxon>
        <taxon>Muraenolepis</taxon>
    </lineage>
</organism>
<dbReference type="Proteomes" id="UP001148018">
    <property type="component" value="Unassembled WGS sequence"/>
</dbReference>
<keyword evidence="3" id="KW-1185">Reference proteome</keyword>
<dbReference type="AlphaFoldDB" id="A0A9Q0EGI3"/>
<gene>
    <name evidence="2" type="ORF">NHX12_026431</name>
</gene>
<evidence type="ECO:0000313" key="2">
    <source>
        <dbReference type="EMBL" id="KAJ3606915.1"/>
    </source>
</evidence>